<gene>
    <name evidence="1" type="ORF">MARPO_0031s0194</name>
</gene>
<evidence type="ECO:0000313" key="1">
    <source>
        <dbReference type="EMBL" id="PTQ42243.1"/>
    </source>
</evidence>
<proteinExistence type="predicted"/>
<dbReference type="EMBL" id="KZ772703">
    <property type="protein sequence ID" value="PTQ42243.1"/>
    <property type="molecule type" value="Genomic_DNA"/>
</dbReference>
<protein>
    <submittedName>
        <fullName evidence="1">Uncharacterized protein</fullName>
    </submittedName>
</protein>
<accession>A0A2R6X823</accession>
<keyword evidence="2" id="KW-1185">Reference proteome</keyword>
<dbReference type="Gramene" id="Mp2g05400.1">
    <property type="protein sequence ID" value="Mp2g05400.1.cds"/>
    <property type="gene ID" value="Mp2g05400"/>
</dbReference>
<sequence>MLAHQRVATGLGSGQGMDSVVWRLGSLTKDESGKWFAAVCSDDDEALQQNIESEWNRNLFIDCTWSWSVYILDRV</sequence>
<name>A0A2R6X823_MARPO</name>
<dbReference type="Proteomes" id="UP000244005">
    <property type="component" value="Unassembled WGS sequence"/>
</dbReference>
<reference evidence="2" key="1">
    <citation type="journal article" date="2017" name="Cell">
        <title>Insights into land plant evolution garnered from the Marchantia polymorpha genome.</title>
        <authorList>
            <person name="Bowman J.L."/>
            <person name="Kohchi T."/>
            <person name="Yamato K.T."/>
            <person name="Jenkins J."/>
            <person name="Shu S."/>
            <person name="Ishizaki K."/>
            <person name="Yamaoka S."/>
            <person name="Nishihama R."/>
            <person name="Nakamura Y."/>
            <person name="Berger F."/>
            <person name="Adam C."/>
            <person name="Aki S.S."/>
            <person name="Althoff F."/>
            <person name="Araki T."/>
            <person name="Arteaga-Vazquez M.A."/>
            <person name="Balasubrmanian S."/>
            <person name="Barry K."/>
            <person name="Bauer D."/>
            <person name="Boehm C.R."/>
            <person name="Briginshaw L."/>
            <person name="Caballero-Perez J."/>
            <person name="Catarino B."/>
            <person name="Chen F."/>
            <person name="Chiyoda S."/>
            <person name="Chovatia M."/>
            <person name="Davies K.M."/>
            <person name="Delmans M."/>
            <person name="Demura T."/>
            <person name="Dierschke T."/>
            <person name="Dolan L."/>
            <person name="Dorantes-Acosta A.E."/>
            <person name="Eklund D.M."/>
            <person name="Florent S.N."/>
            <person name="Flores-Sandoval E."/>
            <person name="Fujiyama A."/>
            <person name="Fukuzawa H."/>
            <person name="Galik B."/>
            <person name="Grimanelli D."/>
            <person name="Grimwood J."/>
            <person name="Grossniklaus U."/>
            <person name="Hamada T."/>
            <person name="Haseloff J."/>
            <person name="Hetherington A.J."/>
            <person name="Higo A."/>
            <person name="Hirakawa Y."/>
            <person name="Hundley H.N."/>
            <person name="Ikeda Y."/>
            <person name="Inoue K."/>
            <person name="Inoue S.I."/>
            <person name="Ishida S."/>
            <person name="Jia Q."/>
            <person name="Kakita M."/>
            <person name="Kanazawa T."/>
            <person name="Kawai Y."/>
            <person name="Kawashima T."/>
            <person name="Kennedy M."/>
            <person name="Kinose K."/>
            <person name="Kinoshita T."/>
            <person name="Kohara Y."/>
            <person name="Koide E."/>
            <person name="Komatsu K."/>
            <person name="Kopischke S."/>
            <person name="Kubo M."/>
            <person name="Kyozuka J."/>
            <person name="Lagercrantz U."/>
            <person name="Lin S.S."/>
            <person name="Lindquist E."/>
            <person name="Lipzen A.M."/>
            <person name="Lu C.W."/>
            <person name="De Luna E."/>
            <person name="Martienssen R.A."/>
            <person name="Minamino N."/>
            <person name="Mizutani M."/>
            <person name="Mizutani M."/>
            <person name="Mochizuki N."/>
            <person name="Monte I."/>
            <person name="Mosher R."/>
            <person name="Nagasaki H."/>
            <person name="Nakagami H."/>
            <person name="Naramoto S."/>
            <person name="Nishitani K."/>
            <person name="Ohtani M."/>
            <person name="Okamoto T."/>
            <person name="Okumura M."/>
            <person name="Phillips J."/>
            <person name="Pollak B."/>
            <person name="Reinders A."/>
            <person name="Rovekamp M."/>
            <person name="Sano R."/>
            <person name="Sawa S."/>
            <person name="Schmid M.W."/>
            <person name="Shirakawa M."/>
            <person name="Solano R."/>
            <person name="Spunde A."/>
            <person name="Suetsugu N."/>
            <person name="Sugano S."/>
            <person name="Sugiyama A."/>
            <person name="Sun R."/>
            <person name="Suzuki Y."/>
            <person name="Takenaka M."/>
            <person name="Takezawa D."/>
            <person name="Tomogane H."/>
            <person name="Tsuzuki M."/>
            <person name="Ueda T."/>
            <person name="Umeda M."/>
            <person name="Ward J.M."/>
            <person name="Watanabe Y."/>
            <person name="Yazaki K."/>
            <person name="Yokoyama R."/>
            <person name="Yoshitake Y."/>
            <person name="Yotsui I."/>
            <person name="Zachgo S."/>
            <person name="Schmutz J."/>
        </authorList>
    </citation>
    <scope>NUCLEOTIDE SEQUENCE [LARGE SCALE GENOMIC DNA]</scope>
    <source>
        <strain evidence="2">Tak-1</strain>
    </source>
</reference>
<evidence type="ECO:0000313" key="2">
    <source>
        <dbReference type="Proteomes" id="UP000244005"/>
    </source>
</evidence>
<dbReference type="AlphaFoldDB" id="A0A2R6X823"/>
<organism evidence="1 2">
    <name type="scientific">Marchantia polymorpha</name>
    <name type="common">Common liverwort</name>
    <name type="synonym">Marchantia aquatica</name>
    <dbReference type="NCBI Taxonomy" id="3197"/>
    <lineage>
        <taxon>Eukaryota</taxon>
        <taxon>Viridiplantae</taxon>
        <taxon>Streptophyta</taxon>
        <taxon>Embryophyta</taxon>
        <taxon>Marchantiophyta</taxon>
        <taxon>Marchantiopsida</taxon>
        <taxon>Marchantiidae</taxon>
        <taxon>Marchantiales</taxon>
        <taxon>Marchantiaceae</taxon>
        <taxon>Marchantia</taxon>
    </lineage>
</organism>
<dbReference type="OrthoDB" id="10437294at2759"/>